<comment type="caution">
    <text evidence="1">The sequence shown here is derived from an EMBL/GenBank/DDBJ whole genome shotgun (WGS) entry which is preliminary data.</text>
</comment>
<sequence length="229" mass="25932">MYLSLNAQDPYHDNESDLRFMPRFPSRLGFFLLDEEAVSSLSQKPYFHEVQRRSFPRFFLFWNDKILKSIAAEQHLNIQKETLQEKLTEVKNASVQICPAVPAQFSKYLGEFHMSSSVWSHINLSSGASNVAVHGLGPGIYHALVTLLGRRESPQCRHVIRCSFSTMCSMCSGNAQLLMDGRMIPNSSRMSNYLRHSSSQFGSSHRGLEKRNVVAQTIVTGYAARRLAN</sequence>
<gene>
    <name evidence="1" type="ORF">T10_10007</name>
</gene>
<reference evidence="1 2" key="1">
    <citation type="submission" date="2015-01" db="EMBL/GenBank/DDBJ databases">
        <title>Evolution of Trichinella species and genotypes.</title>
        <authorList>
            <person name="Korhonen P.K."/>
            <person name="Edoardo P."/>
            <person name="Giuseppe L.R."/>
            <person name="Gasser R.B."/>
        </authorList>
    </citation>
    <scope>NUCLEOTIDE SEQUENCE [LARGE SCALE GENOMIC DNA]</scope>
    <source>
        <strain evidence="1">ISS1980</strain>
    </source>
</reference>
<organism evidence="1 2">
    <name type="scientific">Trichinella papuae</name>
    <dbReference type="NCBI Taxonomy" id="268474"/>
    <lineage>
        <taxon>Eukaryota</taxon>
        <taxon>Metazoa</taxon>
        <taxon>Ecdysozoa</taxon>
        <taxon>Nematoda</taxon>
        <taxon>Enoplea</taxon>
        <taxon>Dorylaimia</taxon>
        <taxon>Trichinellida</taxon>
        <taxon>Trichinellidae</taxon>
        <taxon>Trichinella</taxon>
    </lineage>
</organism>
<protein>
    <submittedName>
        <fullName evidence="1">Uncharacterized protein</fullName>
    </submittedName>
</protein>
<dbReference type="Proteomes" id="UP000054843">
    <property type="component" value="Unassembled WGS sequence"/>
</dbReference>
<evidence type="ECO:0000313" key="1">
    <source>
        <dbReference type="EMBL" id="KRZ70260.1"/>
    </source>
</evidence>
<keyword evidence="2" id="KW-1185">Reference proteome</keyword>
<accession>A0A0V1MEK3</accession>
<proteinExistence type="predicted"/>
<name>A0A0V1MEK3_9BILA</name>
<evidence type="ECO:0000313" key="2">
    <source>
        <dbReference type="Proteomes" id="UP000054843"/>
    </source>
</evidence>
<dbReference type="AlphaFoldDB" id="A0A0V1MEK3"/>
<dbReference type="EMBL" id="JYDO01000117">
    <property type="protein sequence ID" value="KRZ70260.1"/>
    <property type="molecule type" value="Genomic_DNA"/>
</dbReference>